<evidence type="ECO:0000313" key="16">
    <source>
        <dbReference type="Proteomes" id="UP000230108"/>
    </source>
</evidence>
<dbReference type="Pfam" id="PF02673">
    <property type="entry name" value="BacA"/>
    <property type="match status" value="1"/>
</dbReference>
<evidence type="ECO:0000256" key="4">
    <source>
        <dbReference type="ARBA" id="ARBA00021581"/>
    </source>
</evidence>
<dbReference type="GO" id="GO:0050380">
    <property type="term" value="F:undecaprenyl-diphosphatase activity"/>
    <property type="evidence" value="ECO:0007669"/>
    <property type="project" value="UniProtKB-EC"/>
</dbReference>
<evidence type="ECO:0000256" key="1">
    <source>
        <dbReference type="ARBA" id="ARBA00004651"/>
    </source>
</evidence>
<dbReference type="EC" id="3.6.1.27" evidence="3"/>
<comment type="subcellular location">
    <subcellularLocation>
        <location evidence="1">Cell membrane</location>
        <topology evidence="1">Multi-pass membrane protein</topology>
    </subcellularLocation>
</comment>
<keyword evidence="5" id="KW-1003">Cell membrane</keyword>
<comment type="caution">
    <text evidence="15">The sequence shown here is derived from an EMBL/GenBank/DDBJ whole genome shotgun (WGS) entry which is preliminary data.</text>
</comment>
<evidence type="ECO:0000256" key="13">
    <source>
        <dbReference type="ARBA" id="ARBA00047594"/>
    </source>
</evidence>
<feature type="transmembrane region" description="Helical" evidence="14">
    <location>
        <begin position="21"/>
        <end position="43"/>
    </location>
</feature>
<evidence type="ECO:0000256" key="3">
    <source>
        <dbReference type="ARBA" id="ARBA00012374"/>
    </source>
</evidence>
<evidence type="ECO:0000256" key="11">
    <source>
        <dbReference type="ARBA" id="ARBA00032707"/>
    </source>
</evidence>
<dbReference type="EMBL" id="PFLF01000058">
    <property type="protein sequence ID" value="PIY69015.1"/>
    <property type="molecule type" value="Genomic_DNA"/>
</dbReference>
<dbReference type="PANTHER" id="PTHR30622">
    <property type="entry name" value="UNDECAPRENYL-DIPHOSPHATASE"/>
    <property type="match status" value="1"/>
</dbReference>
<dbReference type="GO" id="GO:0005886">
    <property type="term" value="C:plasma membrane"/>
    <property type="evidence" value="ECO:0007669"/>
    <property type="project" value="UniProtKB-SubCell"/>
</dbReference>
<evidence type="ECO:0000256" key="5">
    <source>
        <dbReference type="ARBA" id="ARBA00022475"/>
    </source>
</evidence>
<evidence type="ECO:0000256" key="10">
    <source>
        <dbReference type="ARBA" id="ARBA00023251"/>
    </source>
</evidence>
<name>A0A2M7QCS4_9BACT</name>
<dbReference type="InterPro" id="IPR003824">
    <property type="entry name" value="UppP"/>
</dbReference>
<dbReference type="AlphaFoldDB" id="A0A2M7QCS4"/>
<keyword evidence="7" id="KW-0378">Hydrolase</keyword>
<evidence type="ECO:0000256" key="12">
    <source>
        <dbReference type="ARBA" id="ARBA00032932"/>
    </source>
</evidence>
<organism evidence="15 16">
    <name type="scientific">Candidatus Roizmanbacteria bacterium CG_4_10_14_0_8_um_filter_39_9</name>
    <dbReference type="NCBI Taxonomy" id="1974829"/>
    <lineage>
        <taxon>Bacteria</taxon>
        <taxon>Candidatus Roizmaniibacteriota</taxon>
    </lineage>
</organism>
<keyword evidence="6 14" id="KW-0812">Transmembrane</keyword>
<keyword evidence="9 14" id="KW-0472">Membrane</keyword>
<evidence type="ECO:0000256" key="9">
    <source>
        <dbReference type="ARBA" id="ARBA00023136"/>
    </source>
</evidence>
<feature type="non-terminal residue" evidence="15">
    <location>
        <position position="1"/>
    </location>
</feature>
<dbReference type="PANTHER" id="PTHR30622:SF3">
    <property type="entry name" value="UNDECAPRENYL-DIPHOSPHATASE"/>
    <property type="match status" value="1"/>
</dbReference>
<keyword evidence="8 14" id="KW-1133">Transmembrane helix</keyword>
<feature type="transmembrane region" description="Helical" evidence="14">
    <location>
        <begin position="185"/>
        <end position="203"/>
    </location>
</feature>
<evidence type="ECO:0000256" key="6">
    <source>
        <dbReference type="ARBA" id="ARBA00022692"/>
    </source>
</evidence>
<accession>A0A2M7QCS4</accession>
<feature type="transmembrane region" description="Helical" evidence="14">
    <location>
        <begin position="155"/>
        <end position="179"/>
    </location>
</feature>
<dbReference type="Proteomes" id="UP000230108">
    <property type="component" value="Unassembled WGS sequence"/>
</dbReference>
<evidence type="ECO:0000313" key="15">
    <source>
        <dbReference type="EMBL" id="PIY69015.1"/>
    </source>
</evidence>
<protein>
    <recommendedName>
        <fullName evidence="4">Undecaprenyl-diphosphatase</fullName>
        <ecNumber evidence="3">3.6.1.27</ecNumber>
    </recommendedName>
    <alternativeName>
        <fullName evidence="12">Bacitracin resistance protein</fullName>
    </alternativeName>
    <alternativeName>
        <fullName evidence="11">Undecaprenyl pyrophosphate phosphatase</fullName>
    </alternativeName>
</protein>
<feature type="transmembrane region" description="Helical" evidence="14">
    <location>
        <begin position="49"/>
        <end position="69"/>
    </location>
</feature>
<feature type="transmembrane region" description="Helical" evidence="14">
    <location>
        <begin position="123"/>
        <end position="143"/>
    </location>
</feature>
<comment type="catalytic activity">
    <reaction evidence="13">
        <text>di-trans,octa-cis-undecaprenyl diphosphate + H2O = di-trans,octa-cis-undecaprenyl phosphate + phosphate + H(+)</text>
        <dbReference type="Rhea" id="RHEA:28094"/>
        <dbReference type="ChEBI" id="CHEBI:15377"/>
        <dbReference type="ChEBI" id="CHEBI:15378"/>
        <dbReference type="ChEBI" id="CHEBI:43474"/>
        <dbReference type="ChEBI" id="CHEBI:58405"/>
        <dbReference type="ChEBI" id="CHEBI:60392"/>
        <dbReference type="EC" id="3.6.1.27"/>
    </reaction>
</comment>
<evidence type="ECO:0000256" key="14">
    <source>
        <dbReference type="SAM" id="Phobius"/>
    </source>
</evidence>
<comment type="similarity">
    <text evidence="2">Belongs to the UppP family.</text>
</comment>
<proteinExistence type="inferred from homology"/>
<keyword evidence="10" id="KW-0046">Antibiotic resistance</keyword>
<evidence type="ECO:0000256" key="2">
    <source>
        <dbReference type="ARBA" id="ARBA00010621"/>
    </source>
</evidence>
<gene>
    <name evidence="15" type="ORF">COY90_02900</name>
</gene>
<reference evidence="16" key="1">
    <citation type="submission" date="2017-09" db="EMBL/GenBank/DDBJ databases">
        <title>Depth-based differentiation of microbial function through sediment-hosted aquifers and enrichment of novel symbionts in the deep terrestrial subsurface.</title>
        <authorList>
            <person name="Probst A.J."/>
            <person name="Ladd B."/>
            <person name="Jarett J.K."/>
            <person name="Geller-Mcgrath D.E."/>
            <person name="Sieber C.M.K."/>
            <person name="Emerson J.B."/>
            <person name="Anantharaman K."/>
            <person name="Thomas B.C."/>
            <person name="Malmstrom R."/>
            <person name="Stieglmeier M."/>
            <person name="Klingl A."/>
            <person name="Woyke T."/>
            <person name="Ryan C.M."/>
            <person name="Banfield J.F."/>
        </authorList>
    </citation>
    <scope>NUCLEOTIDE SEQUENCE [LARGE SCALE GENOMIC DNA]</scope>
</reference>
<evidence type="ECO:0000256" key="8">
    <source>
        <dbReference type="ARBA" id="ARBA00022989"/>
    </source>
</evidence>
<dbReference type="GO" id="GO:0046677">
    <property type="term" value="P:response to antibiotic"/>
    <property type="evidence" value="ECO:0007669"/>
    <property type="project" value="UniProtKB-KW"/>
</dbReference>
<evidence type="ECO:0000256" key="7">
    <source>
        <dbReference type="ARBA" id="ARBA00022801"/>
    </source>
</evidence>
<sequence>LAVVVIYFQYILKHPKIIHKILYSFVPTAVAGLIFYKIIKTIFFESNSLIIDAIFLIGLVFVILEYLVQKKKIKLVRSVLHLSNLDAIKIGFAQALAVVPGVSRSGIVMVAMMFMGFKREDAALYSFLIAVPTILAASAYDLFKMRTIVFSSLQNFPLLLVGFVMSFITAYIVVNWFIGFLKKNSLIYFGIYRIALAIILMFIF</sequence>